<dbReference type="OrthoDB" id="3396704at2"/>
<dbReference type="GO" id="GO:0016746">
    <property type="term" value="F:acyltransferase activity"/>
    <property type="evidence" value="ECO:0007669"/>
    <property type="project" value="UniProtKB-KW"/>
</dbReference>
<feature type="domain" description="AB hydrolase-1" evidence="2">
    <location>
        <begin position="29"/>
        <end position="259"/>
    </location>
</feature>
<organism evidence="3 4">
    <name type="scientific">Pseudarthrobacter phenanthrenivorans (strain DSM 18606 / JCM 16027 / LMG 23796 / Sphe3)</name>
    <name type="common">Arthrobacter phenanthrenivorans</name>
    <dbReference type="NCBI Taxonomy" id="930171"/>
    <lineage>
        <taxon>Bacteria</taxon>
        <taxon>Bacillati</taxon>
        <taxon>Actinomycetota</taxon>
        <taxon>Actinomycetes</taxon>
        <taxon>Micrococcales</taxon>
        <taxon>Micrococcaceae</taxon>
        <taxon>Pseudarthrobacter</taxon>
    </lineage>
</organism>
<dbReference type="Gene3D" id="3.40.50.1820">
    <property type="entry name" value="alpha/beta hydrolase"/>
    <property type="match status" value="1"/>
</dbReference>
<dbReference type="AlphaFoldDB" id="F0M312"/>
<dbReference type="InterPro" id="IPR050266">
    <property type="entry name" value="AB_hydrolase_sf"/>
</dbReference>
<dbReference type="PANTHER" id="PTHR43798">
    <property type="entry name" value="MONOACYLGLYCEROL LIPASE"/>
    <property type="match status" value="1"/>
</dbReference>
<sequence>MLLDISSTMIETDLGPLQVGRTGSGAPALLWHSLFVDSATFAAVVGELSGEHELIIVDGPGHGGSPGPRRLYSLADCARAAVHVLDALGISTPVDWVGNAWGGHVGIVFADSFPARCRTLTTIGTPPYPLSRTERRRSALLVYLFRLLDPKPLSPIVVDALAGRGAAKQQPETAAAISESFCRGDKRGKYWAMQSVMLHRPDLRPALARLRVPTLVLAGRNDALLDLPEAERAAHSIPDGRFELVAGAGHVAPLFVAPGDVTRHILKFWAEAR</sequence>
<dbReference type="RefSeq" id="WP_013600110.1">
    <property type="nucleotide sequence ID" value="NC_015145.1"/>
</dbReference>
<accession>F0M312</accession>
<dbReference type="Pfam" id="PF12697">
    <property type="entry name" value="Abhydrolase_6"/>
    <property type="match status" value="1"/>
</dbReference>
<evidence type="ECO:0000313" key="4">
    <source>
        <dbReference type="Proteomes" id="UP000008639"/>
    </source>
</evidence>
<evidence type="ECO:0000259" key="2">
    <source>
        <dbReference type="Pfam" id="PF12697"/>
    </source>
</evidence>
<dbReference type="GO" id="GO:0016787">
    <property type="term" value="F:hydrolase activity"/>
    <property type="evidence" value="ECO:0007669"/>
    <property type="project" value="UniProtKB-KW"/>
</dbReference>
<dbReference type="Proteomes" id="UP000008639">
    <property type="component" value="Chromosome"/>
</dbReference>
<proteinExistence type="predicted"/>
<evidence type="ECO:0000313" key="3">
    <source>
        <dbReference type="EMBL" id="ADX72170.1"/>
    </source>
</evidence>
<dbReference type="InterPro" id="IPR029058">
    <property type="entry name" value="AB_hydrolase_fold"/>
</dbReference>
<dbReference type="PRINTS" id="PR00111">
    <property type="entry name" value="ABHYDROLASE"/>
</dbReference>
<dbReference type="InterPro" id="IPR000073">
    <property type="entry name" value="AB_hydrolase_1"/>
</dbReference>
<dbReference type="KEGG" id="apn:Asphe3_09810"/>
<dbReference type="PANTHER" id="PTHR43798:SF31">
    <property type="entry name" value="AB HYDROLASE SUPERFAMILY PROTEIN YCLE"/>
    <property type="match status" value="1"/>
</dbReference>
<dbReference type="GO" id="GO:0016020">
    <property type="term" value="C:membrane"/>
    <property type="evidence" value="ECO:0007669"/>
    <property type="project" value="TreeGrafter"/>
</dbReference>
<gene>
    <name evidence="3" type="ordered locus">Asphe3_09810</name>
</gene>
<keyword evidence="3" id="KW-0808">Transferase</keyword>
<dbReference type="STRING" id="930171.Asphe3_09810"/>
<dbReference type="eggNOG" id="COG0596">
    <property type="taxonomic scope" value="Bacteria"/>
</dbReference>
<keyword evidence="3" id="KW-0012">Acyltransferase</keyword>
<dbReference type="HOGENOM" id="CLU_020336_50_3_11"/>
<dbReference type="SUPFAM" id="SSF53474">
    <property type="entry name" value="alpha/beta-Hydrolases"/>
    <property type="match status" value="1"/>
</dbReference>
<keyword evidence="1 3" id="KW-0378">Hydrolase</keyword>
<reference evidence="3 4" key="1">
    <citation type="journal article" date="2011" name="Stand. Genomic Sci.">
        <title>Complete genome sequence of Arthrobacter phenanthrenivorans type strain (Sphe3).</title>
        <authorList>
            <person name="Kallimanis A."/>
            <person name="Labutti K.M."/>
            <person name="Lapidus A."/>
            <person name="Clum A."/>
            <person name="Lykidis A."/>
            <person name="Mavromatis K."/>
            <person name="Pagani I."/>
            <person name="Liolios K."/>
            <person name="Ivanova N."/>
            <person name="Goodwin L."/>
            <person name="Pitluck S."/>
            <person name="Chen A."/>
            <person name="Palaniappan K."/>
            <person name="Markowitz V."/>
            <person name="Bristow J."/>
            <person name="Velentzas A.D."/>
            <person name="Perisynakis A."/>
            <person name="Ouzounis C.C."/>
            <person name="Kyrpides N.C."/>
            <person name="Koukkou A.I."/>
            <person name="Drainas C."/>
        </authorList>
    </citation>
    <scope>NUCLEOTIDE SEQUENCE [LARGE SCALE GENOMIC DNA]</scope>
    <source>
        <strain evidence="4">DSM 18606 / JCM 16027 / LMG 23796 / Sphe3</strain>
    </source>
</reference>
<evidence type="ECO:0000256" key="1">
    <source>
        <dbReference type="ARBA" id="ARBA00022801"/>
    </source>
</evidence>
<dbReference type="EMBL" id="CP002379">
    <property type="protein sequence ID" value="ADX72170.1"/>
    <property type="molecule type" value="Genomic_DNA"/>
</dbReference>
<protein>
    <submittedName>
        <fullName evidence="3">Putative hydrolase or acyltransferase of alpha/beta superfamily</fullName>
    </submittedName>
</protein>
<name>F0M312_PSEPM</name>